<keyword evidence="1" id="KW-0175">Coiled coil</keyword>
<dbReference type="Proteomes" id="UP000796761">
    <property type="component" value="Unassembled WGS sequence"/>
</dbReference>
<dbReference type="AlphaFoldDB" id="A0A8K1LJ13"/>
<keyword evidence="3" id="KW-1185">Reference proteome</keyword>
<name>A0A8K1LJ13_9PASS</name>
<evidence type="ECO:0000313" key="3">
    <source>
        <dbReference type="Proteomes" id="UP000796761"/>
    </source>
</evidence>
<accession>A0A8K1LJ13</accession>
<organism evidence="2 3">
    <name type="scientific">Zosterops borbonicus</name>
    <dbReference type="NCBI Taxonomy" id="364589"/>
    <lineage>
        <taxon>Eukaryota</taxon>
        <taxon>Metazoa</taxon>
        <taxon>Chordata</taxon>
        <taxon>Craniata</taxon>
        <taxon>Vertebrata</taxon>
        <taxon>Euteleostomi</taxon>
        <taxon>Archelosauria</taxon>
        <taxon>Archosauria</taxon>
        <taxon>Dinosauria</taxon>
        <taxon>Saurischia</taxon>
        <taxon>Theropoda</taxon>
        <taxon>Coelurosauria</taxon>
        <taxon>Aves</taxon>
        <taxon>Neognathae</taxon>
        <taxon>Neoaves</taxon>
        <taxon>Telluraves</taxon>
        <taxon>Australaves</taxon>
        <taxon>Passeriformes</taxon>
        <taxon>Sylvioidea</taxon>
        <taxon>Zosteropidae</taxon>
        <taxon>Zosterops</taxon>
    </lineage>
</organism>
<gene>
    <name evidence="2" type="ORF">HGM15179_011336</name>
</gene>
<comment type="caution">
    <text evidence="2">The sequence shown here is derived from an EMBL/GenBank/DDBJ whole genome shotgun (WGS) entry which is preliminary data.</text>
</comment>
<feature type="coiled-coil region" evidence="1">
    <location>
        <begin position="23"/>
        <end position="53"/>
    </location>
</feature>
<evidence type="ECO:0000313" key="2">
    <source>
        <dbReference type="EMBL" id="TRZ15754.1"/>
    </source>
</evidence>
<reference evidence="2" key="1">
    <citation type="submission" date="2019-04" db="EMBL/GenBank/DDBJ databases">
        <title>Genome assembly of Zosterops borbonicus 15179.</title>
        <authorList>
            <person name="Leroy T."/>
            <person name="Anselmetti Y."/>
            <person name="Tilak M.-K."/>
            <person name="Nabholz B."/>
        </authorList>
    </citation>
    <scope>NUCLEOTIDE SEQUENCE</scope>
    <source>
        <strain evidence="2">HGM_15179</strain>
        <tissue evidence="2">Muscle</tissue>
    </source>
</reference>
<evidence type="ECO:0000256" key="1">
    <source>
        <dbReference type="SAM" id="Coils"/>
    </source>
</evidence>
<sequence>MNGPQGLEKSGQACSRCRAPQSKSTLLQQLDSLEEKELQKQEAEEHLACSSSRWLSGQFRQPSARDRVAGHATGQVTQESIQVDLECLQKRRLYDLMEQSLLELCHPQCKVLPQDLKNS</sequence>
<proteinExistence type="predicted"/>
<protein>
    <submittedName>
        <fullName evidence="2">Uncharacterized protein</fullName>
    </submittedName>
</protein>
<dbReference type="EMBL" id="SWJQ01000353">
    <property type="protein sequence ID" value="TRZ15754.1"/>
    <property type="molecule type" value="Genomic_DNA"/>
</dbReference>